<keyword evidence="2" id="KW-0560">Oxidoreductase</keyword>
<dbReference type="Gene3D" id="3.40.50.720">
    <property type="entry name" value="NAD(P)-binding Rossmann-like Domain"/>
    <property type="match status" value="1"/>
</dbReference>
<accession>A0ABZ2G2R6</accession>
<gene>
    <name evidence="3" type="ORF">V6R86_12065</name>
</gene>
<dbReference type="PRINTS" id="PR00081">
    <property type="entry name" value="GDHRDH"/>
</dbReference>
<comment type="similarity">
    <text evidence="1">Belongs to the short-chain dehydrogenases/reductases (SDR) family.</text>
</comment>
<organism evidence="3 4">
    <name type="scientific">Sphingomonas kaistensis</name>
    <dbReference type="NCBI Taxonomy" id="298708"/>
    <lineage>
        <taxon>Bacteria</taxon>
        <taxon>Pseudomonadati</taxon>
        <taxon>Pseudomonadota</taxon>
        <taxon>Alphaproteobacteria</taxon>
        <taxon>Sphingomonadales</taxon>
        <taxon>Sphingomonadaceae</taxon>
        <taxon>Sphingomonas</taxon>
    </lineage>
</organism>
<dbReference type="Proteomes" id="UP001382935">
    <property type="component" value="Chromosome"/>
</dbReference>
<name>A0ABZ2G2R6_9SPHN</name>
<dbReference type="SUPFAM" id="SSF51735">
    <property type="entry name" value="NAD(P)-binding Rossmann-fold domains"/>
    <property type="match status" value="1"/>
</dbReference>
<sequence>MNKVAIVTGAGKRVGRVLAEGLLADGWQVVAHVRRDDDEVPDGAIRAAADLAQGRQAAETILAACPAPPRLLVNNAARFAADTLENFSAEELAAHMAVNVAAPALLSAAFAAAGGEGDRLIVNILDAKLAAPNPDFLSYTLSKAALATLTDLSARALGGQSIRVNAIAPALMLLSEGQSADNFDATHAFNPLGRGVEPADVLRALQFLMDSPALTGETLTLDSGQRFWRLPRDVQFLEPKP</sequence>
<dbReference type="PANTHER" id="PTHR43639">
    <property type="entry name" value="OXIDOREDUCTASE, SHORT-CHAIN DEHYDROGENASE/REDUCTASE FAMILY (AFU_ORTHOLOGUE AFUA_5G02870)"/>
    <property type="match status" value="1"/>
</dbReference>
<dbReference type="RefSeq" id="WP_338504796.1">
    <property type="nucleotide sequence ID" value="NZ_CP145607.1"/>
</dbReference>
<dbReference type="EMBL" id="CP145607">
    <property type="protein sequence ID" value="WWM71383.1"/>
    <property type="molecule type" value="Genomic_DNA"/>
</dbReference>
<proteinExistence type="inferred from homology"/>
<dbReference type="PANTHER" id="PTHR43639:SF1">
    <property type="entry name" value="SHORT-CHAIN DEHYDROGENASE_REDUCTASE FAMILY PROTEIN"/>
    <property type="match status" value="1"/>
</dbReference>
<evidence type="ECO:0000256" key="2">
    <source>
        <dbReference type="ARBA" id="ARBA00023002"/>
    </source>
</evidence>
<dbReference type="InterPro" id="IPR002347">
    <property type="entry name" value="SDR_fam"/>
</dbReference>
<keyword evidence="4" id="KW-1185">Reference proteome</keyword>
<evidence type="ECO:0000256" key="1">
    <source>
        <dbReference type="ARBA" id="ARBA00006484"/>
    </source>
</evidence>
<dbReference type="InterPro" id="IPR036291">
    <property type="entry name" value="NAD(P)-bd_dom_sf"/>
</dbReference>
<reference evidence="3 4" key="1">
    <citation type="submission" date="2024-02" db="EMBL/GenBank/DDBJ databases">
        <title>Full genome sequence of Sphingomonas kaistensis.</title>
        <authorList>
            <person name="Poletto B.L."/>
            <person name="Silva G."/>
            <person name="Galante D."/>
            <person name="Campos K.R."/>
            <person name="Santos M.B.N."/>
            <person name="Sacchi C.T."/>
        </authorList>
    </citation>
    <scope>NUCLEOTIDE SEQUENCE [LARGE SCALE GENOMIC DNA]</scope>
    <source>
        <strain evidence="3 4">MA4R</strain>
    </source>
</reference>
<evidence type="ECO:0000313" key="3">
    <source>
        <dbReference type="EMBL" id="WWM71383.1"/>
    </source>
</evidence>
<dbReference type="Pfam" id="PF13561">
    <property type="entry name" value="adh_short_C2"/>
    <property type="match status" value="1"/>
</dbReference>
<evidence type="ECO:0000313" key="4">
    <source>
        <dbReference type="Proteomes" id="UP001382935"/>
    </source>
</evidence>
<protein>
    <submittedName>
        <fullName evidence="3">SDR family oxidoreductase</fullName>
    </submittedName>
</protein>